<comment type="caution">
    <text evidence="2">The sequence shown here is derived from an EMBL/GenBank/DDBJ whole genome shotgun (WGS) entry which is preliminary data.</text>
</comment>
<proteinExistence type="predicted"/>
<dbReference type="AlphaFoldDB" id="A0A4S4NZD5"/>
<evidence type="ECO:0000313" key="3">
    <source>
        <dbReference type="Proteomes" id="UP000308528"/>
    </source>
</evidence>
<dbReference type="EMBL" id="SRSF01000001">
    <property type="protein sequence ID" value="THH41660.1"/>
    <property type="molecule type" value="Genomic_DNA"/>
</dbReference>
<organism evidence="2 3">
    <name type="scientific">Neolewinella litorea</name>
    <dbReference type="NCBI Taxonomy" id="2562452"/>
    <lineage>
        <taxon>Bacteria</taxon>
        <taxon>Pseudomonadati</taxon>
        <taxon>Bacteroidota</taxon>
        <taxon>Saprospiria</taxon>
        <taxon>Saprospirales</taxon>
        <taxon>Lewinellaceae</taxon>
        <taxon>Neolewinella</taxon>
    </lineage>
</organism>
<dbReference type="RefSeq" id="WP_136456503.1">
    <property type="nucleotide sequence ID" value="NZ_SRSF01000001.1"/>
</dbReference>
<reference evidence="2 3" key="1">
    <citation type="submission" date="2019-04" db="EMBL/GenBank/DDBJ databases">
        <title>Lewinella litorea sp. nov., isolated from a marine sand.</title>
        <authorList>
            <person name="Yoon J.-H."/>
        </authorList>
    </citation>
    <scope>NUCLEOTIDE SEQUENCE [LARGE SCALE GENOMIC DNA]</scope>
    <source>
        <strain evidence="2 3">HSMS-39</strain>
    </source>
</reference>
<evidence type="ECO:0000256" key="1">
    <source>
        <dbReference type="SAM" id="SignalP"/>
    </source>
</evidence>
<feature type="signal peptide" evidence="1">
    <location>
        <begin position="1"/>
        <end position="17"/>
    </location>
</feature>
<accession>A0A4S4NZD5</accession>
<keyword evidence="3" id="KW-1185">Reference proteome</keyword>
<keyword evidence="1" id="KW-0732">Signal</keyword>
<sequence length="195" mass="22100">MSIRFLPFLLFFTFALSSCDVDQTQEGELPEVDVDVDTEPGQAPAYDVDWVDVEVNTTTRMVEVPNVTVEMVEEPVEVPVLDVEWPDEYGDAEETTFMVEADVDQEASLEIEEIYTTGNRMIVLARLDKDGQKLNDGQMMRVSDQVVVNAPDMDVRYYIVGDRPAGITNSRYRYISDRSEIADMMANGQSIYSRD</sequence>
<feature type="chain" id="PRO_5020869426" evidence="1">
    <location>
        <begin position="18"/>
        <end position="195"/>
    </location>
</feature>
<name>A0A4S4NZD5_9BACT</name>
<protein>
    <submittedName>
        <fullName evidence="2">Uncharacterized protein</fullName>
    </submittedName>
</protein>
<dbReference type="PROSITE" id="PS51257">
    <property type="entry name" value="PROKAR_LIPOPROTEIN"/>
    <property type="match status" value="1"/>
</dbReference>
<gene>
    <name evidence="2" type="ORF">E4021_03430</name>
</gene>
<dbReference type="OrthoDB" id="1432199at2"/>
<dbReference type="Proteomes" id="UP000308528">
    <property type="component" value="Unassembled WGS sequence"/>
</dbReference>
<evidence type="ECO:0000313" key="2">
    <source>
        <dbReference type="EMBL" id="THH41660.1"/>
    </source>
</evidence>